<dbReference type="GO" id="GO:0004735">
    <property type="term" value="F:pyrroline-5-carboxylate reductase activity"/>
    <property type="evidence" value="ECO:0007669"/>
    <property type="project" value="UniProtKB-UniRule"/>
</dbReference>
<dbReference type="PANTHER" id="PTHR11645">
    <property type="entry name" value="PYRROLINE-5-CARBOXYLATE REDUCTASE"/>
    <property type="match status" value="1"/>
</dbReference>
<name>A0A7K4HLL7_9EURY</name>
<comment type="function">
    <text evidence="2">Catalyzes the reduction of 1-pyrroline-5-carboxylate (PCA) to L-proline.</text>
</comment>
<sequence>MTTFGVIGTGSMGSMLVRKMVETGQAGAHEIIAYNRSAEKALRLAGETGVRIAPSARDVAEESDVLLLCVRPLEVRGVLLDLRGVLTPDRLLVSVASDVTLNNLSAWSKARAVRAIPSITSECGGGVTLVAFGDTASASDRHLVLSLFGAMSSPVEIAEEHVEVMTALTSCAPAFIAALMQEFAAAAVRRSGIAPAVAERLVRETLTGTAGLLAASGTDFEGVIARVATEGGITRMGVDVIRQGAPGVFDEILVKTDARHDLVKAKIRETGP</sequence>
<keyword evidence="7" id="KW-1185">Reference proteome</keyword>
<dbReference type="OrthoDB" id="25257at2157"/>
<dbReference type="EC" id="1.5.1.2" evidence="2"/>
<proteinExistence type="inferred from homology"/>
<comment type="caution">
    <text evidence="6">The sequence shown here is derived from an EMBL/GenBank/DDBJ whole genome shotgun (WGS) entry which is preliminary data.</text>
</comment>
<feature type="domain" description="Pyrroline-5-carboxylate reductase dimerisation" evidence="5">
    <location>
        <begin position="159"/>
        <end position="257"/>
    </location>
</feature>
<feature type="binding site" evidence="3">
    <location>
        <begin position="7"/>
        <end position="12"/>
    </location>
    <ligand>
        <name>NADP(+)</name>
        <dbReference type="ChEBI" id="CHEBI:58349"/>
    </ligand>
</feature>
<comment type="pathway">
    <text evidence="2">Amino-acid biosynthesis; L-proline biosynthesis; L-proline from L-glutamate 5-semialdehyde: step 1/1.</text>
</comment>
<evidence type="ECO:0000256" key="2">
    <source>
        <dbReference type="HAMAP-Rule" id="MF_01925"/>
    </source>
</evidence>
<reference evidence="6 7" key="1">
    <citation type="submission" date="2020-06" db="EMBL/GenBank/DDBJ databases">
        <title>Methanofollis fontis sp. nov., a methanogen isolated from marine sediments near a cold seep at Four-Way Closure Ridge offshore southwestern Taiwan.</title>
        <authorList>
            <person name="Chen S.-C."/>
            <person name="Teng N.-H."/>
            <person name="Lin Y.-S."/>
            <person name="Lai M.-C."/>
            <person name="Chen H.-H."/>
            <person name="Wang C.-C."/>
        </authorList>
    </citation>
    <scope>NUCLEOTIDE SEQUENCE [LARGE SCALE GENOMIC DNA]</scope>
    <source>
        <strain evidence="6 7">DSM 2702</strain>
    </source>
</reference>
<comment type="subcellular location">
    <subcellularLocation>
        <location evidence="2">Cytoplasm</location>
    </subcellularLocation>
</comment>
<feature type="domain" description="Pyrroline-5-carboxylate reductase catalytic N-terminal" evidence="4">
    <location>
        <begin position="4"/>
        <end position="96"/>
    </location>
</feature>
<evidence type="ECO:0000313" key="6">
    <source>
        <dbReference type="EMBL" id="NVO66154.1"/>
    </source>
</evidence>
<dbReference type="Proteomes" id="UP000570823">
    <property type="component" value="Unassembled WGS sequence"/>
</dbReference>
<keyword evidence="2" id="KW-0028">Amino-acid biosynthesis</keyword>
<dbReference type="SUPFAM" id="SSF48179">
    <property type="entry name" value="6-phosphogluconate dehydrogenase C-terminal domain-like"/>
    <property type="match status" value="1"/>
</dbReference>
<dbReference type="Pfam" id="PF03807">
    <property type="entry name" value="F420_oxidored"/>
    <property type="match status" value="1"/>
</dbReference>
<dbReference type="PANTHER" id="PTHR11645:SF53">
    <property type="entry name" value="PYRROLINE-5-CARBOXYLATE REDUCTASE 3"/>
    <property type="match status" value="1"/>
</dbReference>
<evidence type="ECO:0000259" key="5">
    <source>
        <dbReference type="Pfam" id="PF14748"/>
    </source>
</evidence>
<dbReference type="Pfam" id="PF14748">
    <property type="entry name" value="P5CR_dimer"/>
    <property type="match status" value="1"/>
</dbReference>
<dbReference type="InterPro" id="IPR036291">
    <property type="entry name" value="NAD(P)-bd_dom_sf"/>
</dbReference>
<comment type="catalytic activity">
    <reaction evidence="2">
        <text>L-proline + NADP(+) = (S)-1-pyrroline-5-carboxylate + NADPH + 2 H(+)</text>
        <dbReference type="Rhea" id="RHEA:14109"/>
        <dbReference type="ChEBI" id="CHEBI:15378"/>
        <dbReference type="ChEBI" id="CHEBI:17388"/>
        <dbReference type="ChEBI" id="CHEBI:57783"/>
        <dbReference type="ChEBI" id="CHEBI:58349"/>
        <dbReference type="ChEBI" id="CHEBI:60039"/>
        <dbReference type="EC" id="1.5.1.2"/>
    </reaction>
</comment>
<dbReference type="InterPro" id="IPR029036">
    <property type="entry name" value="P5CR_dimer"/>
</dbReference>
<keyword evidence="2" id="KW-0560">Oxidoreductase</keyword>
<dbReference type="SUPFAM" id="SSF51735">
    <property type="entry name" value="NAD(P)-binding Rossmann-fold domains"/>
    <property type="match status" value="1"/>
</dbReference>
<dbReference type="GO" id="GO:0005737">
    <property type="term" value="C:cytoplasm"/>
    <property type="evidence" value="ECO:0007669"/>
    <property type="project" value="UniProtKB-SubCell"/>
</dbReference>
<gene>
    <name evidence="2" type="primary">proC</name>
    <name evidence="6" type="ORF">HWN36_02240</name>
</gene>
<organism evidence="6 7">
    <name type="scientific">Methanofollis tationis</name>
    <dbReference type="NCBI Taxonomy" id="81417"/>
    <lineage>
        <taxon>Archaea</taxon>
        <taxon>Methanobacteriati</taxon>
        <taxon>Methanobacteriota</taxon>
        <taxon>Stenosarchaea group</taxon>
        <taxon>Methanomicrobia</taxon>
        <taxon>Methanomicrobiales</taxon>
        <taxon>Methanomicrobiaceae</taxon>
        <taxon>Methanofollis</taxon>
    </lineage>
</organism>
<evidence type="ECO:0000256" key="1">
    <source>
        <dbReference type="ARBA" id="ARBA00005525"/>
    </source>
</evidence>
<dbReference type="Gene3D" id="1.10.3730.10">
    <property type="entry name" value="ProC C-terminal domain-like"/>
    <property type="match status" value="1"/>
</dbReference>
<evidence type="ECO:0000256" key="3">
    <source>
        <dbReference type="PIRSR" id="PIRSR000193-1"/>
    </source>
</evidence>
<dbReference type="InterPro" id="IPR028939">
    <property type="entry name" value="P5C_Rdtase_cat_N"/>
</dbReference>
<dbReference type="InterPro" id="IPR000304">
    <property type="entry name" value="Pyrroline-COOH_reductase"/>
</dbReference>
<comment type="similarity">
    <text evidence="1 2">Belongs to the pyrroline-5-carboxylate reductase family.</text>
</comment>
<dbReference type="EMBL" id="JABXWR010000001">
    <property type="protein sequence ID" value="NVO66154.1"/>
    <property type="molecule type" value="Genomic_DNA"/>
</dbReference>
<dbReference type="RefSeq" id="WP_176787840.1">
    <property type="nucleotide sequence ID" value="NZ_JABXWR010000001.1"/>
</dbReference>
<dbReference type="HAMAP" id="MF_01925">
    <property type="entry name" value="P5C_reductase"/>
    <property type="match status" value="1"/>
</dbReference>
<keyword evidence="2" id="KW-0963">Cytoplasm</keyword>
<dbReference type="Gene3D" id="3.40.50.720">
    <property type="entry name" value="NAD(P)-binding Rossmann-like Domain"/>
    <property type="match status" value="1"/>
</dbReference>
<dbReference type="PIRSF" id="PIRSF000193">
    <property type="entry name" value="Pyrrol-5-carb_rd"/>
    <property type="match status" value="1"/>
</dbReference>
<dbReference type="GO" id="GO:0055129">
    <property type="term" value="P:L-proline biosynthetic process"/>
    <property type="evidence" value="ECO:0007669"/>
    <property type="project" value="UniProtKB-UniRule"/>
</dbReference>
<keyword evidence="2 3" id="KW-0521">NADP</keyword>
<protein>
    <recommendedName>
        <fullName evidence="2">Pyrroline-5-carboxylate reductase</fullName>
        <shortName evidence="2">P5C reductase</shortName>
        <shortName evidence="2">P5CR</shortName>
        <ecNumber evidence="2">1.5.1.2</ecNumber>
    </recommendedName>
    <alternativeName>
        <fullName evidence="2">PCA reductase</fullName>
    </alternativeName>
</protein>
<evidence type="ECO:0000259" key="4">
    <source>
        <dbReference type="Pfam" id="PF03807"/>
    </source>
</evidence>
<evidence type="ECO:0000313" key="7">
    <source>
        <dbReference type="Proteomes" id="UP000570823"/>
    </source>
</evidence>
<comment type="catalytic activity">
    <reaction evidence="2">
        <text>L-proline + NAD(+) = (S)-1-pyrroline-5-carboxylate + NADH + 2 H(+)</text>
        <dbReference type="Rhea" id="RHEA:14105"/>
        <dbReference type="ChEBI" id="CHEBI:15378"/>
        <dbReference type="ChEBI" id="CHEBI:17388"/>
        <dbReference type="ChEBI" id="CHEBI:57540"/>
        <dbReference type="ChEBI" id="CHEBI:57945"/>
        <dbReference type="ChEBI" id="CHEBI:60039"/>
        <dbReference type="EC" id="1.5.1.2"/>
    </reaction>
</comment>
<accession>A0A7K4HLL7</accession>
<keyword evidence="2" id="KW-0641">Proline biosynthesis</keyword>
<dbReference type="InterPro" id="IPR008927">
    <property type="entry name" value="6-PGluconate_DH-like_C_sf"/>
</dbReference>
<dbReference type="AlphaFoldDB" id="A0A7K4HLL7"/>
<dbReference type="UniPathway" id="UPA00098">
    <property type="reaction ID" value="UER00361"/>
</dbReference>